<gene>
    <name evidence="6" type="ORF">PV07_02226</name>
</gene>
<dbReference type="PANTHER" id="PTHR16932">
    <property type="entry name" value="INTERFERON ALPHA-INDUCIBLE PROTEIN 27"/>
    <property type="match status" value="1"/>
</dbReference>
<keyword evidence="4" id="KW-1133">Transmembrane helix</keyword>
<dbReference type="EMBL" id="KN847040">
    <property type="protein sequence ID" value="KIW35536.1"/>
    <property type="molecule type" value="Genomic_DNA"/>
</dbReference>
<comment type="subcellular location">
    <subcellularLocation>
        <location evidence="1">Membrane</location>
        <topology evidence="1">Multi-pass membrane protein</topology>
    </subcellularLocation>
</comment>
<name>A0A0D2A5D2_9EURO</name>
<proteinExistence type="inferred from homology"/>
<evidence type="ECO:0000256" key="1">
    <source>
        <dbReference type="ARBA" id="ARBA00004141"/>
    </source>
</evidence>
<keyword evidence="3" id="KW-0812">Transmembrane</keyword>
<evidence type="ECO:0000256" key="4">
    <source>
        <dbReference type="ARBA" id="ARBA00022989"/>
    </source>
</evidence>
<evidence type="ECO:0000256" key="5">
    <source>
        <dbReference type="ARBA" id="ARBA00023136"/>
    </source>
</evidence>
<dbReference type="HOGENOM" id="CLU_142414_0_0_1"/>
<dbReference type="InterPro" id="IPR038213">
    <property type="entry name" value="IFI6/IFI27-like_sf"/>
</dbReference>
<evidence type="ECO:0000256" key="2">
    <source>
        <dbReference type="ARBA" id="ARBA00007262"/>
    </source>
</evidence>
<keyword evidence="7" id="KW-1185">Reference proteome</keyword>
<reference evidence="6 7" key="1">
    <citation type="submission" date="2015-01" db="EMBL/GenBank/DDBJ databases">
        <title>The Genome Sequence of Cladophialophora immunda CBS83496.</title>
        <authorList>
            <consortium name="The Broad Institute Genomics Platform"/>
            <person name="Cuomo C."/>
            <person name="de Hoog S."/>
            <person name="Gorbushina A."/>
            <person name="Stielow B."/>
            <person name="Teixiera M."/>
            <person name="Abouelleil A."/>
            <person name="Chapman S.B."/>
            <person name="Priest M."/>
            <person name="Young S.K."/>
            <person name="Wortman J."/>
            <person name="Nusbaum C."/>
            <person name="Birren B."/>
        </authorList>
    </citation>
    <scope>NUCLEOTIDE SEQUENCE [LARGE SCALE GENOMIC DNA]</scope>
    <source>
        <strain evidence="6 7">CBS 83496</strain>
    </source>
</reference>
<sequence>MSFKVLAEQASRLGFKVGNLAAETIKEHGPKAAAAAAAWTAQNPGLATCGTVGVVLVAAPGLVVAPVLSVVGFGAGGVGAGTLAAGIHGGIGNVAAGSTFAVAQSAGAAGAGLAVINGVVQGAGVAMTAGSGVAAWVKSKF</sequence>
<accession>A0A0D2A5D2</accession>
<dbReference type="Gene3D" id="6.10.110.10">
    <property type="match status" value="1"/>
</dbReference>
<dbReference type="GeneID" id="27341420"/>
<keyword evidence="5" id="KW-0472">Membrane</keyword>
<dbReference type="STRING" id="569365.A0A0D2A5D2"/>
<dbReference type="Proteomes" id="UP000054466">
    <property type="component" value="Unassembled WGS sequence"/>
</dbReference>
<dbReference type="PANTHER" id="PTHR16932:SF18">
    <property type="entry name" value="INTERFERON, ALPHA-INDUCIBLE PROTEIN 27-LIKE 2"/>
    <property type="match status" value="1"/>
</dbReference>
<evidence type="ECO:0000256" key="3">
    <source>
        <dbReference type="ARBA" id="ARBA00022692"/>
    </source>
</evidence>
<evidence type="ECO:0000313" key="6">
    <source>
        <dbReference type="EMBL" id="KIW35536.1"/>
    </source>
</evidence>
<organism evidence="6 7">
    <name type="scientific">Cladophialophora immunda</name>
    <dbReference type="NCBI Taxonomy" id="569365"/>
    <lineage>
        <taxon>Eukaryota</taxon>
        <taxon>Fungi</taxon>
        <taxon>Dikarya</taxon>
        <taxon>Ascomycota</taxon>
        <taxon>Pezizomycotina</taxon>
        <taxon>Eurotiomycetes</taxon>
        <taxon>Chaetothyriomycetidae</taxon>
        <taxon>Chaetothyriales</taxon>
        <taxon>Herpotrichiellaceae</taxon>
        <taxon>Cladophialophora</taxon>
    </lineage>
</organism>
<dbReference type="AlphaFoldDB" id="A0A0D2A5D2"/>
<dbReference type="GO" id="GO:0016020">
    <property type="term" value="C:membrane"/>
    <property type="evidence" value="ECO:0007669"/>
    <property type="project" value="UniProtKB-SubCell"/>
</dbReference>
<protein>
    <submittedName>
        <fullName evidence="6">Uncharacterized protein</fullName>
    </submittedName>
</protein>
<dbReference type="InterPro" id="IPR009311">
    <property type="entry name" value="IFI6/IFI27-like"/>
</dbReference>
<dbReference type="RefSeq" id="XP_016255752.1">
    <property type="nucleotide sequence ID" value="XM_016388824.1"/>
</dbReference>
<dbReference type="VEuPathDB" id="FungiDB:PV07_02226"/>
<comment type="similarity">
    <text evidence="2">Belongs to the IFI6/IFI27 family.</text>
</comment>
<evidence type="ECO:0000313" key="7">
    <source>
        <dbReference type="Proteomes" id="UP000054466"/>
    </source>
</evidence>